<evidence type="ECO:0000313" key="6">
    <source>
        <dbReference type="EMBL" id="KAF3453917.1"/>
    </source>
</evidence>
<dbReference type="PANTHER" id="PTHR36710:SF18">
    <property type="entry name" value="PECTINESTERASE INHIBITOR 5-RELATED"/>
    <property type="match status" value="1"/>
</dbReference>
<reference evidence="6" key="1">
    <citation type="submission" date="2020-03" db="EMBL/GenBank/DDBJ databases">
        <title>A high-quality chromosome-level genome assembly of a woody plant with both climbing and erect habits, Rhamnella rubrinervis.</title>
        <authorList>
            <person name="Lu Z."/>
            <person name="Yang Y."/>
            <person name="Zhu X."/>
            <person name="Sun Y."/>
        </authorList>
    </citation>
    <scope>NUCLEOTIDE SEQUENCE</scope>
    <source>
        <strain evidence="6">BYM</strain>
        <tissue evidence="6">Leaf</tissue>
    </source>
</reference>
<keyword evidence="1 4" id="KW-0732">Signal</keyword>
<comment type="caution">
    <text evidence="6">The sequence shown here is derived from an EMBL/GenBank/DDBJ whole genome shotgun (WGS) entry which is preliminary data.</text>
</comment>
<proteinExistence type="inferred from homology"/>
<dbReference type="SUPFAM" id="SSF101148">
    <property type="entry name" value="Plant invertase/pectin methylesterase inhibitor"/>
    <property type="match status" value="1"/>
</dbReference>
<evidence type="ECO:0000256" key="3">
    <source>
        <dbReference type="ARBA" id="ARBA00038471"/>
    </source>
</evidence>
<accession>A0A8K0HJF0</accession>
<protein>
    <recommendedName>
        <fullName evidence="5">Pectinesterase inhibitor domain-containing protein</fullName>
    </recommendedName>
</protein>
<dbReference type="PANTHER" id="PTHR36710">
    <property type="entry name" value="PECTINESTERASE INHIBITOR-LIKE"/>
    <property type="match status" value="1"/>
</dbReference>
<dbReference type="Gene3D" id="1.20.140.40">
    <property type="entry name" value="Invertase/pectin methylesterase inhibitor family protein"/>
    <property type="match status" value="1"/>
</dbReference>
<comment type="similarity">
    <text evidence="3">Belongs to the PMEI family.</text>
</comment>
<dbReference type="Proteomes" id="UP000796880">
    <property type="component" value="Unassembled WGS sequence"/>
</dbReference>
<name>A0A8K0HJF0_9ROSA</name>
<dbReference type="OrthoDB" id="764172at2759"/>
<dbReference type="AlphaFoldDB" id="A0A8K0HJF0"/>
<feature type="domain" description="Pectinesterase inhibitor" evidence="5">
    <location>
        <begin position="30"/>
        <end position="173"/>
    </location>
</feature>
<evidence type="ECO:0000256" key="2">
    <source>
        <dbReference type="ARBA" id="ARBA00023157"/>
    </source>
</evidence>
<dbReference type="InterPro" id="IPR006501">
    <property type="entry name" value="Pectinesterase_inhib_dom"/>
</dbReference>
<feature type="signal peptide" evidence="4">
    <location>
        <begin position="1"/>
        <end position="29"/>
    </location>
</feature>
<dbReference type="GO" id="GO:0046910">
    <property type="term" value="F:pectinesterase inhibitor activity"/>
    <property type="evidence" value="ECO:0007669"/>
    <property type="project" value="InterPro"/>
</dbReference>
<gene>
    <name evidence="6" type="ORF">FNV43_RR04358</name>
</gene>
<dbReference type="NCBIfam" id="TIGR01614">
    <property type="entry name" value="PME_inhib"/>
    <property type="match status" value="1"/>
</dbReference>
<dbReference type="Pfam" id="PF04043">
    <property type="entry name" value="PMEI"/>
    <property type="match status" value="1"/>
</dbReference>
<evidence type="ECO:0000256" key="4">
    <source>
        <dbReference type="SAM" id="SignalP"/>
    </source>
</evidence>
<sequence length="184" mass="20498">MKYLNIFSPLLLLALVLICYSLLLQPSYGVPSEILLAICSNTTNQKQCESILTNEPATSTADLYKLSLISTELLQKQAKSNLQTYKEFRENTTSSHDAALKKAFDDCIEDYEGAESHIEIARQLSLKGRYQETFDKFSLALKLAEHCLAGIPLNNNHSVSCTSGPYNSFSLLIEISENVNRLLA</sequence>
<evidence type="ECO:0000259" key="5">
    <source>
        <dbReference type="SMART" id="SM00856"/>
    </source>
</evidence>
<organism evidence="6 7">
    <name type="scientific">Rhamnella rubrinervis</name>
    <dbReference type="NCBI Taxonomy" id="2594499"/>
    <lineage>
        <taxon>Eukaryota</taxon>
        <taxon>Viridiplantae</taxon>
        <taxon>Streptophyta</taxon>
        <taxon>Embryophyta</taxon>
        <taxon>Tracheophyta</taxon>
        <taxon>Spermatophyta</taxon>
        <taxon>Magnoliopsida</taxon>
        <taxon>eudicotyledons</taxon>
        <taxon>Gunneridae</taxon>
        <taxon>Pentapetalae</taxon>
        <taxon>rosids</taxon>
        <taxon>fabids</taxon>
        <taxon>Rosales</taxon>
        <taxon>Rhamnaceae</taxon>
        <taxon>rhamnoid group</taxon>
        <taxon>Rhamneae</taxon>
        <taxon>Rhamnella</taxon>
    </lineage>
</organism>
<dbReference type="EMBL" id="VOIH02000002">
    <property type="protein sequence ID" value="KAF3453917.1"/>
    <property type="molecule type" value="Genomic_DNA"/>
</dbReference>
<dbReference type="InterPro" id="IPR052421">
    <property type="entry name" value="PCW_Enzyme_Inhibitor"/>
</dbReference>
<evidence type="ECO:0000256" key="1">
    <source>
        <dbReference type="ARBA" id="ARBA00022729"/>
    </source>
</evidence>
<keyword evidence="2" id="KW-1015">Disulfide bond</keyword>
<evidence type="ECO:0000313" key="7">
    <source>
        <dbReference type="Proteomes" id="UP000796880"/>
    </source>
</evidence>
<dbReference type="InterPro" id="IPR034086">
    <property type="entry name" value="PMEI_plant"/>
</dbReference>
<dbReference type="InterPro" id="IPR035513">
    <property type="entry name" value="Invertase/methylesterase_inhib"/>
</dbReference>
<dbReference type="CDD" id="cd15797">
    <property type="entry name" value="PMEI"/>
    <property type="match status" value="1"/>
</dbReference>
<feature type="chain" id="PRO_5035436041" description="Pectinesterase inhibitor domain-containing protein" evidence="4">
    <location>
        <begin position="30"/>
        <end position="184"/>
    </location>
</feature>
<keyword evidence="7" id="KW-1185">Reference proteome</keyword>
<dbReference type="SMART" id="SM00856">
    <property type="entry name" value="PMEI"/>
    <property type="match status" value="1"/>
</dbReference>